<reference evidence="14" key="2">
    <citation type="submission" date="2014-02" db="EMBL/GenBank/DDBJ databases">
        <title>Complete DNA sequence of /Kuraishia capsulata/ illustrates novel genomic features among budding yeasts (/Saccharomycotina/).</title>
        <authorList>
            <person name="Morales L."/>
            <person name="Noel B."/>
            <person name="Porcel B."/>
            <person name="Marcet-Houben M."/>
            <person name="Hullo M-F."/>
            <person name="Sacerdot C."/>
            <person name="Tekaia F."/>
            <person name="Leh-Louis V."/>
            <person name="Despons L."/>
            <person name="Khanna V."/>
            <person name="Aury J-M."/>
            <person name="Barbe V."/>
            <person name="Couloux A."/>
            <person name="Labadie K."/>
            <person name="Pelletier E."/>
            <person name="Souciet J-L."/>
            <person name="Boekhout T."/>
            <person name="Gabaldon T."/>
            <person name="Wincker P."/>
            <person name="Dujon B."/>
        </authorList>
    </citation>
    <scope>NUCLEOTIDE SEQUENCE</scope>
    <source>
        <strain evidence="14">CBS 1993</strain>
    </source>
</reference>
<keyword evidence="15" id="KW-1185">Reference proteome</keyword>
<dbReference type="CDD" id="cd00067">
    <property type="entry name" value="GAL4"/>
    <property type="match status" value="1"/>
</dbReference>
<keyword evidence="8" id="KW-0539">Nucleus</keyword>
<dbReference type="EMBL" id="HG793128">
    <property type="protein sequence ID" value="CDK27605.1"/>
    <property type="molecule type" value="Genomic_DNA"/>
</dbReference>
<evidence type="ECO:0000256" key="10">
    <source>
        <dbReference type="ARBA" id="ARBA00039294"/>
    </source>
</evidence>
<proteinExistence type="inferred from homology"/>
<name>W6MWL2_9ASCO</name>
<keyword evidence="6" id="KW-0238">DNA-binding</keyword>
<dbReference type="PANTHER" id="PTHR47659">
    <property type="entry name" value="ZN(II)2CYS6 TRANSCRIPTION FACTOR (EUROFUNG)-RELATED"/>
    <property type="match status" value="1"/>
</dbReference>
<dbReference type="OrthoDB" id="2538135at2759"/>
<accession>W6MWL2</accession>
<dbReference type="AlphaFoldDB" id="W6MWL2"/>
<dbReference type="PANTHER" id="PTHR47659:SF8">
    <property type="entry name" value="GLUCOSE STARVATION MODULATOR PROTEIN 1"/>
    <property type="match status" value="1"/>
</dbReference>
<evidence type="ECO:0000256" key="3">
    <source>
        <dbReference type="ARBA" id="ARBA00022723"/>
    </source>
</evidence>
<dbReference type="GO" id="GO:0005634">
    <property type="term" value="C:nucleus"/>
    <property type="evidence" value="ECO:0007669"/>
    <property type="project" value="UniProtKB-SubCell"/>
</dbReference>
<dbReference type="GO" id="GO:0000977">
    <property type="term" value="F:RNA polymerase II transcription regulatory region sequence-specific DNA binding"/>
    <property type="evidence" value="ECO:0007669"/>
    <property type="project" value="TreeGrafter"/>
</dbReference>
<dbReference type="Pfam" id="PF24990">
    <property type="entry name" value="PAS_13"/>
    <property type="match status" value="1"/>
</dbReference>
<evidence type="ECO:0000256" key="5">
    <source>
        <dbReference type="ARBA" id="ARBA00023015"/>
    </source>
</evidence>
<dbReference type="PROSITE" id="PS50048">
    <property type="entry name" value="ZN2_CY6_FUNGAL_2"/>
    <property type="match status" value="1"/>
</dbReference>
<dbReference type="InterPro" id="IPR056751">
    <property type="entry name" value="PAS_13"/>
</dbReference>
<evidence type="ECO:0000313" key="15">
    <source>
        <dbReference type="Proteomes" id="UP000019384"/>
    </source>
</evidence>
<dbReference type="InterPro" id="IPR050335">
    <property type="entry name" value="ERT1_acuK_gluconeogen_tf"/>
</dbReference>
<dbReference type="InterPro" id="IPR001138">
    <property type="entry name" value="Zn2Cys6_DnaBD"/>
</dbReference>
<reference evidence="14" key="1">
    <citation type="submission" date="2013-12" db="EMBL/GenBank/DDBJ databases">
        <authorList>
            <person name="Genoscope - CEA"/>
        </authorList>
    </citation>
    <scope>NUCLEOTIDE SEQUENCE</scope>
    <source>
        <strain evidence="14">CBS 1993</strain>
    </source>
</reference>
<evidence type="ECO:0000256" key="11">
    <source>
        <dbReference type="SAM" id="MobiDB-lite"/>
    </source>
</evidence>
<evidence type="ECO:0000256" key="7">
    <source>
        <dbReference type="ARBA" id="ARBA00023163"/>
    </source>
</evidence>
<evidence type="ECO:0000256" key="1">
    <source>
        <dbReference type="ARBA" id="ARBA00004123"/>
    </source>
</evidence>
<dbReference type="GeneID" id="34520986"/>
<dbReference type="GO" id="GO:0008270">
    <property type="term" value="F:zinc ion binding"/>
    <property type="evidence" value="ECO:0007669"/>
    <property type="project" value="InterPro"/>
</dbReference>
<evidence type="ECO:0000256" key="6">
    <source>
        <dbReference type="ARBA" id="ARBA00023125"/>
    </source>
</evidence>
<evidence type="ECO:0000256" key="4">
    <source>
        <dbReference type="ARBA" id="ARBA00022833"/>
    </source>
</evidence>
<evidence type="ECO:0000256" key="8">
    <source>
        <dbReference type="ARBA" id="ARBA00023242"/>
    </source>
</evidence>
<evidence type="ECO:0000259" key="13">
    <source>
        <dbReference type="PROSITE" id="PS50112"/>
    </source>
</evidence>
<dbReference type="InterPro" id="IPR036864">
    <property type="entry name" value="Zn2-C6_fun-type_DNA-bd_sf"/>
</dbReference>
<dbReference type="GO" id="GO:0000981">
    <property type="term" value="F:DNA-binding transcription factor activity, RNA polymerase II-specific"/>
    <property type="evidence" value="ECO:0007669"/>
    <property type="project" value="InterPro"/>
</dbReference>
<dbReference type="GO" id="GO:0009267">
    <property type="term" value="P:cellular response to starvation"/>
    <property type="evidence" value="ECO:0007669"/>
    <property type="project" value="TreeGrafter"/>
</dbReference>
<feature type="region of interest" description="Disordered" evidence="11">
    <location>
        <begin position="51"/>
        <end position="109"/>
    </location>
</feature>
<comment type="subcellular location">
    <subcellularLocation>
        <location evidence="1">Nucleus</location>
    </subcellularLocation>
</comment>
<dbReference type="Proteomes" id="UP000019384">
    <property type="component" value="Unassembled WGS sequence"/>
</dbReference>
<feature type="domain" description="PAS" evidence="13">
    <location>
        <begin position="341"/>
        <end position="398"/>
    </location>
</feature>
<dbReference type="SUPFAM" id="SSF57701">
    <property type="entry name" value="Zn2/Cys6 DNA-binding domain"/>
    <property type="match status" value="1"/>
</dbReference>
<dbReference type="PROSITE" id="PS50112">
    <property type="entry name" value="PAS"/>
    <property type="match status" value="1"/>
</dbReference>
<evidence type="ECO:0000256" key="2">
    <source>
        <dbReference type="ARBA" id="ARBA00010855"/>
    </source>
</evidence>
<keyword evidence="7" id="KW-0804">Transcription</keyword>
<comment type="function">
    <text evidence="9">Transcription factor which regulates nonfermentable carbon utilization.</text>
</comment>
<dbReference type="PROSITE" id="PS00463">
    <property type="entry name" value="ZN2_CY6_FUNGAL_1"/>
    <property type="match status" value="1"/>
</dbReference>
<dbReference type="InterPro" id="IPR000014">
    <property type="entry name" value="PAS"/>
</dbReference>
<feature type="domain" description="Zn(2)-C6 fungal-type" evidence="12">
    <location>
        <begin position="19"/>
        <end position="48"/>
    </location>
</feature>
<evidence type="ECO:0000313" key="14">
    <source>
        <dbReference type="EMBL" id="CDK27605.1"/>
    </source>
</evidence>
<dbReference type="Gene3D" id="4.10.240.10">
    <property type="entry name" value="Zn(2)-C6 fungal-type DNA-binding domain"/>
    <property type="match status" value="1"/>
</dbReference>
<keyword evidence="4" id="KW-0862">Zinc</keyword>
<keyword evidence="5" id="KW-0805">Transcription regulation</keyword>
<dbReference type="HOGENOM" id="CLU_010748_2_1_1"/>
<sequence length="461" mass="51948">MTKRLAPEIKQARRPIQRACTFCHSKHLQCDSTRPCKNCVKRGVEEPCQDVERRGSRYMSTGSGGEGRVSKPSGNRHSRSRSIGSSAGDASMEDDFARSSDASVPPRHGDHITGYVQPTGQHLFYLGSKVPINAKEDSTSVSGDIINTAVQRLSLKNEGDGLDSSVSPHQPQAFQSHLANDEYVKLTDLLTTNPPSPSEYFEADLSLRPFIQLGEDGSMISSYPDNATPNSYQYNPKHSQMPNTASKVPNEIQEEEGYTSPLILRHIIRVPDDIYLTNVVKSYQYPNAYHSLIKYLKERFNREQLIEIAKCMAKYRPSFISATKSLYENDLIFTERSFQRSLLEYENLISVSPSPTIIWRRTGEIVALTSEFATLTGYSKMSLLSKRTFIVELMDDESTIKYFKSFSNMAFGDLNATHLTDCVLRKAVENDYLRCACVWTIKRDVFDIPMLIVGQFLPVLD</sequence>
<protein>
    <recommendedName>
        <fullName evidence="10">Glucose starvation modulator protein 1</fullName>
    </recommendedName>
</protein>
<evidence type="ECO:0000256" key="9">
    <source>
        <dbReference type="ARBA" id="ARBA00037336"/>
    </source>
</evidence>
<evidence type="ECO:0000259" key="12">
    <source>
        <dbReference type="PROSITE" id="PS50048"/>
    </source>
</evidence>
<organism evidence="14 15">
    <name type="scientific">Kuraishia capsulata CBS 1993</name>
    <dbReference type="NCBI Taxonomy" id="1382522"/>
    <lineage>
        <taxon>Eukaryota</taxon>
        <taxon>Fungi</taxon>
        <taxon>Dikarya</taxon>
        <taxon>Ascomycota</taxon>
        <taxon>Saccharomycotina</taxon>
        <taxon>Pichiomycetes</taxon>
        <taxon>Pichiales</taxon>
        <taxon>Pichiaceae</taxon>
        <taxon>Kuraishia</taxon>
    </lineage>
</organism>
<comment type="similarity">
    <text evidence="2">Belongs to the ERT1/acuK family.</text>
</comment>
<dbReference type="SMART" id="SM00066">
    <property type="entry name" value="GAL4"/>
    <property type="match status" value="1"/>
</dbReference>
<keyword evidence="3" id="KW-0479">Metal-binding</keyword>
<dbReference type="Pfam" id="PF00172">
    <property type="entry name" value="Zn_clus"/>
    <property type="match status" value="1"/>
</dbReference>
<dbReference type="STRING" id="1382522.W6MWL2"/>
<gene>
    <name evidence="14" type="ORF">KUCA_T00003584001</name>
</gene>
<dbReference type="RefSeq" id="XP_022459598.1">
    <property type="nucleotide sequence ID" value="XM_022602012.1"/>
</dbReference>